<gene>
    <name evidence="2" type="ORF">CVT26_000980</name>
</gene>
<dbReference type="PANTHER" id="PTHR33050:SF7">
    <property type="entry name" value="RIBONUCLEASE H"/>
    <property type="match status" value="1"/>
</dbReference>
<evidence type="ECO:0008006" key="4">
    <source>
        <dbReference type="Google" id="ProtNLM"/>
    </source>
</evidence>
<keyword evidence="3" id="KW-1185">Reference proteome</keyword>
<dbReference type="SUPFAM" id="SSF56672">
    <property type="entry name" value="DNA/RNA polymerases"/>
    <property type="match status" value="1"/>
</dbReference>
<dbReference type="InterPro" id="IPR043502">
    <property type="entry name" value="DNA/RNA_pol_sf"/>
</dbReference>
<dbReference type="Proteomes" id="UP000284706">
    <property type="component" value="Unassembled WGS sequence"/>
</dbReference>
<dbReference type="AlphaFoldDB" id="A0A409YL88"/>
<feature type="region of interest" description="Disordered" evidence="1">
    <location>
        <begin position="136"/>
        <end position="155"/>
    </location>
</feature>
<dbReference type="OrthoDB" id="198652at2759"/>
<organism evidence="2 3">
    <name type="scientific">Gymnopilus dilepis</name>
    <dbReference type="NCBI Taxonomy" id="231916"/>
    <lineage>
        <taxon>Eukaryota</taxon>
        <taxon>Fungi</taxon>
        <taxon>Dikarya</taxon>
        <taxon>Basidiomycota</taxon>
        <taxon>Agaricomycotina</taxon>
        <taxon>Agaricomycetes</taxon>
        <taxon>Agaricomycetidae</taxon>
        <taxon>Agaricales</taxon>
        <taxon>Agaricineae</taxon>
        <taxon>Hymenogastraceae</taxon>
        <taxon>Gymnopilus</taxon>
    </lineage>
</organism>
<comment type="caution">
    <text evidence="2">The sequence shown here is derived from an EMBL/GenBank/DDBJ whole genome shotgun (WGS) entry which is preliminary data.</text>
</comment>
<feature type="compositionally biased region" description="Polar residues" evidence="1">
    <location>
        <begin position="31"/>
        <end position="45"/>
    </location>
</feature>
<feature type="compositionally biased region" description="Low complexity" evidence="1">
    <location>
        <begin position="9"/>
        <end position="30"/>
    </location>
</feature>
<evidence type="ECO:0000256" key="1">
    <source>
        <dbReference type="SAM" id="MobiDB-lite"/>
    </source>
</evidence>
<proteinExistence type="predicted"/>
<dbReference type="InParanoid" id="A0A409YL88"/>
<dbReference type="InterPro" id="IPR052055">
    <property type="entry name" value="Hepadnavirus_pol/RT"/>
</dbReference>
<dbReference type="EMBL" id="NHYE01000698">
    <property type="protein sequence ID" value="PPR03806.1"/>
    <property type="molecule type" value="Genomic_DNA"/>
</dbReference>
<sequence>MSNESKRVQGSTPETTQSSQPVTSQSTISTASQDTPSAARSSGQTDEVRGGNVAEGQSGDVERGDADAEGETELPTAVIQGLEAVIDKFRKRQISKTKAAASVATTIGQVNFSSPEEEDRVFNSYINEMDSFETQFNDQPERAPKRHGDRRRVPDDLDEFFDRVSKAGDHGGEDESGSEEDERPGKRRRLKESDMPWFVRGEARGDVGERSSCRDTCRLLRIYNVDVAKAKFFVSISSRAPDGFPSSQWERIFKGEPVDLNQVLSSLHRVTVDSESTARFGNAKISLGTAEAKRRIQTAADWSAAWRLTSRAIAYAFPHRHSELNAYAEYIEGEFAAKVQSSHPGSSCMTSPSETLLKEDNPCYSQTQANSCGCIPRSSCMTELRLEEVKEMDREWGEVEVDRDEEMGVEAVRFATGSTARSDVRLPKARAGIATSANVAGKPDTTNSTRTYTQILGERPKYLRHNLWSNGESVPSIADWSETAVPLPRPPLSEVENPIVSQTIADHPELFKIVTPIDVDRFEHLLTDHPNQPFVKSVCAGLREGFWPWADTLKEDYPVVYDGHRDPFDPGKAAFIREQCETEVSKGRFSRPFGTSLLPGMYCMPVHAVPKPGSSDLRMVTDHSAGPFSLNSMIDHSKVTGYPLDNMKLIGEMLLKIREEDRDRELVMWKSDIAEAYRLMPVHPLWQIKQINFVDGQAYLRVHLQAERNLAFGSSASPAIFIAFNSLTTWIAKHKMGIGYIGTYVDDSAGVETKGEMVKYEPYGKELPRSQARLLELWDDLRIPHKEKKQLWGSPLTIIGIDVNPNSMTLSLSQKSRDDLVDALHSWAVKPVKGRKASYQLKHWQRMAGWFNWSLNAFPLLRPALNNVYDKISGDYDPKRRLARAWEVHDAEWVIYCDACPKGMGFVYEKSNEAFHCDSIADFVAPIFYFEALCVLSALLNVSKRAQRGDRVVIYTDNMNTVQIFNSLSALPEFNDLLKAAVDVMILCDIKVRVLHIPGELNTIADTLSRSAFITALDCNPSVRARQPKRSPWSAERLVRERAIALAAFIDKSTSDGYGSALNSYLEFVKIHERPVDPTADTLSFYVVFMSHHIEPKSVGTYLELEPYFPEIRETRNSLLVRRTLRGCKRLYSQPTKRKHPLTLADLQRVIEHYHDSKDHDDLLF</sequence>
<accession>A0A409YL88</accession>
<reference evidence="2 3" key="1">
    <citation type="journal article" date="2018" name="Evol. Lett.">
        <title>Horizontal gene cluster transfer increased hallucinogenic mushroom diversity.</title>
        <authorList>
            <person name="Reynolds H.T."/>
            <person name="Vijayakumar V."/>
            <person name="Gluck-Thaler E."/>
            <person name="Korotkin H.B."/>
            <person name="Matheny P.B."/>
            <person name="Slot J.C."/>
        </authorList>
    </citation>
    <scope>NUCLEOTIDE SEQUENCE [LARGE SCALE GENOMIC DNA]</scope>
    <source>
        <strain evidence="2 3">SRW20</strain>
    </source>
</reference>
<feature type="region of interest" description="Disordered" evidence="1">
    <location>
        <begin position="1"/>
        <end position="77"/>
    </location>
</feature>
<evidence type="ECO:0000313" key="2">
    <source>
        <dbReference type="EMBL" id="PPR03806.1"/>
    </source>
</evidence>
<name>A0A409YL88_9AGAR</name>
<feature type="compositionally biased region" description="Basic and acidic residues" evidence="1">
    <location>
        <begin position="164"/>
        <end position="173"/>
    </location>
</feature>
<feature type="non-terminal residue" evidence="2">
    <location>
        <position position="1165"/>
    </location>
</feature>
<evidence type="ECO:0000313" key="3">
    <source>
        <dbReference type="Proteomes" id="UP000284706"/>
    </source>
</evidence>
<feature type="region of interest" description="Disordered" evidence="1">
    <location>
        <begin position="164"/>
        <end position="192"/>
    </location>
</feature>
<dbReference type="PANTHER" id="PTHR33050">
    <property type="entry name" value="REVERSE TRANSCRIPTASE DOMAIN-CONTAINING PROTEIN"/>
    <property type="match status" value="1"/>
</dbReference>
<protein>
    <recommendedName>
        <fullName evidence="4">Reverse transcriptase domain-containing protein</fullName>
    </recommendedName>
</protein>
<dbReference type="STRING" id="231916.A0A409YL88"/>